<reference evidence="3" key="1">
    <citation type="submission" date="2016-06" db="EMBL/GenBank/DDBJ databases">
        <title>Parallel loss of symbiosis genes in relatives of nitrogen-fixing non-legume Parasponia.</title>
        <authorList>
            <person name="Van Velzen R."/>
            <person name="Holmer R."/>
            <person name="Bu F."/>
            <person name="Rutten L."/>
            <person name="Van Zeijl A."/>
            <person name="Liu W."/>
            <person name="Santuari L."/>
            <person name="Cao Q."/>
            <person name="Sharma T."/>
            <person name="Shen D."/>
            <person name="Roswanjaya Y."/>
            <person name="Wardhani T."/>
            <person name="Kalhor M.S."/>
            <person name="Jansen J."/>
            <person name="Van den Hoogen J."/>
            <person name="Gungor B."/>
            <person name="Hartog M."/>
            <person name="Hontelez J."/>
            <person name="Verver J."/>
            <person name="Yang W.-C."/>
            <person name="Schijlen E."/>
            <person name="Repin R."/>
            <person name="Schilthuizen M."/>
            <person name="Schranz E."/>
            <person name="Heidstra R."/>
            <person name="Miyata K."/>
            <person name="Fedorova E."/>
            <person name="Kohlen W."/>
            <person name="Bisseling T."/>
            <person name="Smit S."/>
            <person name="Geurts R."/>
        </authorList>
    </citation>
    <scope>NUCLEOTIDE SEQUENCE [LARGE SCALE GENOMIC DNA]</scope>
    <source>
        <strain evidence="3">cv. WU1-14</strain>
    </source>
</reference>
<gene>
    <name evidence="2" type="ORF">PanWU01x14_310730</name>
</gene>
<protein>
    <submittedName>
        <fullName evidence="2">Uncharacterized protein</fullName>
    </submittedName>
</protein>
<organism evidence="2 3">
    <name type="scientific">Parasponia andersonii</name>
    <name type="common">Sponia andersonii</name>
    <dbReference type="NCBI Taxonomy" id="3476"/>
    <lineage>
        <taxon>Eukaryota</taxon>
        <taxon>Viridiplantae</taxon>
        <taxon>Streptophyta</taxon>
        <taxon>Embryophyta</taxon>
        <taxon>Tracheophyta</taxon>
        <taxon>Spermatophyta</taxon>
        <taxon>Magnoliopsida</taxon>
        <taxon>eudicotyledons</taxon>
        <taxon>Gunneridae</taxon>
        <taxon>Pentapetalae</taxon>
        <taxon>rosids</taxon>
        <taxon>fabids</taxon>
        <taxon>Rosales</taxon>
        <taxon>Cannabaceae</taxon>
        <taxon>Parasponia</taxon>
    </lineage>
</organism>
<evidence type="ECO:0000313" key="2">
    <source>
        <dbReference type="EMBL" id="PON38675.1"/>
    </source>
</evidence>
<dbReference type="AlphaFoldDB" id="A0A2P5AQ38"/>
<dbReference type="Proteomes" id="UP000237105">
    <property type="component" value="Unassembled WGS sequence"/>
</dbReference>
<sequence>MSSNKVGDLKTLPTTDPSSSSSPYNSRNSLATLSSYSDKRSILHTCACETTQKDRKRHNPRPTQIKTKLQKLCLRRTSKASSFSRVSERVPVWTRRWRHRGRSWGWETQTITASESEVGKRVSCRGRKRVLESGSHLFGAIMKRPWLQTTLSRLKLSAVSPSGNSNDTHSCRCLSLSP</sequence>
<proteinExistence type="predicted"/>
<evidence type="ECO:0000313" key="3">
    <source>
        <dbReference type="Proteomes" id="UP000237105"/>
    </source>
</evidence>
<name>A0A2P5AQ38_PARAD</name>
<keyword evidence="3" id="KW-1185">Reference proteome</keyword>
<accession>A0A2P5AQ38</accession>
<feature type="region of interest" description="Disordered" evidence="1">
    <location>
        <begin position="1"/>
        <end position="31"/>
    </location>
</feature>
<comment type="caution">
    <text evidence="2">The sequence shown here is derived from an EMBL/GenBank/DDBJ whole genome shotgun (WGS) entry which is preliminary data.</text>
</comment>
<evidence type="ECO:0000256" key="1">
    <source>
        <dbReference type="SAM" id="MobiDB-lite"/>
    </source>
</evidence>
<feature type="compositionally biased region" description="Low complexity" evidence="1">
    <location>
        <begin position="17"/>
        <end position="29"/>
    </location>
</feature>
<dbReference type="EMBL" id="JXTB01000488">
    <property type="protein sequence ID" value="PON38675.1"/>
    <property type="molecule type" value="Genomic_DNA"/>
</dbReference>